<dbReference type="InterPro" id="IPR017907">
    <property type="entry name" value="Znf_RING_CS"/>
</dbReference>
<evidence type="ECO:0000259" key="6">
    <source>
        <dbReference type="PROSITE" id="PS50089"/>
    </source>
</evidence>
<protein>
    <recommendedName>
        <fullName evidence="6">RING-type domain-containing protein</fullName>
    </recommendedName>
</protein>
<dbReference type="Proteomes" id="UP000001646">
    <property type="component" value="Chromosome 2"/>
</dbReference>
<accession>A0A803T9K2</accession>
<sequence>MAPGVPISEGTCPICLEYFKDPVNLESCGHHFCKTCLTQYWRESNTESTCPQCSDTVPQSNFKTNWQLANLNLVKLEEGVKTEGIIVCKEEEIPVALGYDRSRDLQDHDDLPMDENSQDLKVAENSGTGPNNRRGRGVSWRHKETLDLLDIWGEQKIQDQLRASHRNIDFFEYIAQEMAVRGHRRTAVECRSKTKVMRLEYKRVISHNSRPGSNKVTCPFYKQLHRILRGDASVASKRVARRLSPEEASQQGALLDQPVLEDPFLPEDLGTINLGEYFKEGSTDKLLESADNTRDGMMSGNGTEEEMIEAGDSNVIQTEDEGSNGVSGKEMESQRPQVSPPPQQPVNNVEPPPTTRPKATLPVATRLSLMRTRKKRERSESMFHLFLEQAREDSIKEQEEMVRDRVMLARFLRAFEQDAADSRKERKQCLESLRTNCEVLQGILSGLNKLTDAIASQQSASAGGQASSRHPLPSATHKENLPHHSASFVRSSLPPEALPSHPTSSTSTAPKSGPRRPTTVTHVPNRVTCNLG</sequence>
<evidence type="ECO:0000313" key="8">
    <source>
        <dbReference type="Proteomes" id="UP000001646"/>
    </source>
</evidence>
<keyword evidence="1" id="KW-0479">Metal-binding</keyword>
<name>A0A803T9K2_ANOCA</name>
<dbReference type="Pfam" id="PF15227">
    <property type="entry name" value="zf-C3HC4_4"/>
    <property type="match status" value="1"/>
</dbReference>
<dbReference type="InterPro" id="IPR044822">
    <property type="entry name" value="Myb_DNA-bind_4"/>
</dbReference>
<dbReference type="PROSITE" id="PS00518">
    <property type="entry name" value="ZF_RING_1"/>
    <property type="match status" value="1"/>
</dbReference>
<dbReference type="InterPro" id="IPR013083">
    <property type="entry name" value="Znf_RING/FYVE/PHD"/>
</dbReference>
<dbReference type="SMART" id="SM00184">
    <property type="entry name" value="RING"/>
    <property type="match status" value="1"/>
</dbReference>
<dbReference type="Ensembl" id="ENSACAT00000037190.1">
    <property type="protein sequence ID" value="ENSACAP00000031892.1"/>
    <property type="gene ID" value="ENSACAG00000045377.1"/>
</dbReference>
<dbReference type="InterPro" id="IPR001841">
    <property type="entry name" value="Znf_RING"/>
</dbReference>
<dbReference type="Gene3D" id="1.10.10.60">
    <property type="entry name" value="Homeodomain-like"/>
    <property type="match status" value="1"/>
</dbReference>
<dbReference type="SUPFAM" id="SSF57850">
    <property type="entry name" value="RING/U-box"/>
    <property type="match status" value="1"/>
</dbReference>
<feature type="compositionally biased region" description="Polar residues" evidence="5">
    <location>
        <begin position="518"/>
        <end position="532"/>
    </location>
</feature>
<dbReference type="OrthoDB" id="9050360at2759"/>
<dbReference type="PROSITE" id="PS50089">
    <property type="entry name" value="ZF_RING_2"/>
    <property type="match status" value="1"/>
</dbReference>
<dbReference type="Pfam" id="PF13837">
    <property type="entry name" value="Myb_DNA-bind_4"/>
    <property type="match status" value="1"/>
</dbReference>
<evidence type="ECO:0000256" key="5">
    <source>
        <dbReference type="SAM" id="MobiDB-lite"/>
    </source>
</evidence>
<feature type="compositionally biased region" description="Low complexity" evidence="5">
    <location>
        <begin position="499"/>
        <end position="512"/>
    </location>
</feature>
<keyword evidence="8" id="KW-1185">Reference proteome</keyword>
<evidence type="ECO:0000256" key="3">
    <source>
        <dbReference type="ARBA" id="ARBA00022833"/>
    </source>
</evidence>
<dbReference type="InParanoid" id="A0A803T9K2"/>
<keyword evidence="2 4" id="KW-0863">Zinc-finger</keyword>
<dbReference type="AlphaFoldDB" id="A0A803T9K2"/>
<reference evidence="7" key="2">
    <citation type="submission" date="2025-08" db="UniProtKB">
        <authorList>
            <consortium name="Ensembl"/>
        </authorList>
    </citation>
    <scope>IDENTIFICATION</scope>
</reference>
<dbReference type="GeneTree" id="ENSGT01030000234669"/>
<evidence type="ECO:0000313" key="7">
    <source>
        <dbReference type="Ensembl" id="ENSACAP00000031892.1"/>
    </source>
</evidence>
<dbReference type="PANTHER" id="PTHR47595">
    <property type="entry name" value="HEAT SHOCK 70 KDA PROTEIN 14"/>
    <property type="match status" value="1"/>
</dbReference>
<dbReference type="PANTHER" id="PTHR47595:SF1">
    <property type="entry name" value="MYB_SANT-LIKE DNA-BINDING DOMAIN-CONTAINING PROTEIN"/>
    <property type="match status" value="1"/>
</dbReference>
<evidence type="ECO:0000256" key="4">
    <source>
        <dbReference type="PROSITE-ProRule" id="PRU00175"/>
    </source>
</evidence>
<evidence type="ECO:0000256" key="1">
    <source>
        <dbReference type="ARBA" id="ARBA00022723"/>
    </source>
</evidence>
<feature type="region of interest" description="Disordered" evidence="5">
    <location>
        <begin position="104"/>
        <end position="137"/>
    </location>
</feature>
<feature type="domain" description="RING-type" evidence="6">
    <location>
        <begin position="12"/>
        <end position="54"/>
    </location>
</feature>
<reference evidence="7 8" key="1">
    <citation type="submission" date="2009-12" db="EMBL/GenBank/DDBJ databases">
        <title>The Genome Sequence of Anolis carolinensis (Green Anole Lizard).</title>
        <authorList>
            <consortium name="The Genome Sequencing Platform"/>
            <person name="Di Palma F."/>
            <person name="Alfoldi J."/>
            <person name="Heiman D."/>
            <person name="Young S."/>
            <person name="Grabherr M."/>
            <person name="Johnson J."/>
            <person name="Lander E.S."/>
            <person name="Lindblad-Toh K."/>
        </authorList>
    </citation>
    <scope>NUCLEOTIDE SEQUENCE [LARGE SCALE GENOMIC DNA]</scope>
    <source>
        <strain evidence="7 8">JBL SC #1</strain>
    </source>
</reference>
<reference evidence="7" key="3">
    <citation type="submission" date="2025-09" db="UniProtKB">
        <authorList>
            <consortium name="Ensembl"/>
        </authorList>
    </citation>
    <scope>IDENTIFICATION</scope>
</reference>
<keyword evidence="3" id="KW-0862">Zinc</keyword>
<feature type="compositionally biased region" description="Low complexity" evidence="5">
    <location>
        <begin position="458"/>
        <end position="468"/>
    </location>
</feature>
<proteinExistence type="predicted"/>
<dbReference type="Gene3D" id="3.30.40.10">
    <property type="entry name" value="Zinc/RING finger domain, C3HC4 (zinc finger)"/>
    <property type="match status" value="1"/>
</dbReference>
<dbReference type="KEGG" id="acs:103278042"/>
<dbReference type="GO" id="GO:0008270">
    <property type="term" value="F:zinc ion binding"/>
    <property type="evidence" value="ECO:0007669"/>
    <property type="project" value="UniProtKB-KW"/>
</dbReference>
<feature type="region of interest" description="Disordered" evidence="5">
    <location>
        <begin position="311"/>
        <end position="359"/>
    </location>
</feature>
<feature type="region of interest" description="Disordered" evidence="5">
    <location>
        <begin position="458"/>
        <end position="532"/>
    </location>
</feature>
<feature type="compositionally biased region" description="Pro residues" evidence="5">
    <location>
        <begin position="338"/>
        <end position="355"/>
    </location>
</feature>
<evidence type="ECO:0000256" key="2">
    <source>
        <dbReference type="ARBA" id="ARBA00022771"/>
    </source>
</evidence>
<organism evidence="7 8">
    <name type="scientific">Anolis carolinensis</name>
    <name type="common">Green anole</name>
    <name type="synonym">American chameleon</name>
    <dbReference type="NCBI Taxonomy" id="28377"/>
    <lineage>
        <taxon>Eukaryota</taxon>
        <taxon>Metazoa</taxon>
        <taxon>Chordata</taxon>
        <taxon>Craniata</taxon>
        <taxon>Vertebrata</taxon>
        <taxon>Euteleostomi</taxon>
        <taxon>Lepidosauria</taxon>
        <taxon>Squamata</taxon>
        <taxon>Bifurcata</taxon>
        <taxon>Unidentata</taxon>
        <taxon>Episquamata</taxon>
        <taxon>Toxicofera</taxon>
        <taxon>Iguania</taxon>
        <taxon>Dactyloidae</taxon>
        <taxon>Anolis</taxon>
    </lineage>
</organism>